<dbReference type="SUPFAM" id="SSF56496">
    <property type="entry name" value="Fibrinogen C-terminal domain-like"/>
    <property type="match status" value="1"/>
</dbReference>
<evidence type="ECO:0000256" key="1">
    <source>
        <dbReference type="ARBA" id="ARBA00023157"/>
    </source>
</evidence>
<dbReference type="Pfam" id="PF00147">
    <property type="entry name" value="Fibrinogen_C"/>
    <property type="match status" value="1"/>
</dbReference>
<feature type="signal peptide" evidence="3">
    <location>
        <begin position="1"/>
        <end position="21"/>
    </location>
</feature>
<evidence type="ECO:0000256" key="3">
    <source>
        <dbReference type="SAM" id="SignalP"/>
    </source>
</evidence>
<accession>A0A3B0JHK1</accession>
<dbReference type="FunFam" id="3.90.215.10:FF:000001">
    <property type="entry name" value="Tenascin isoform 1"/>
    <property type="match status" value="1"/>
</dbReference>
<dbReference type="SMART" id="SM00186">
    <property type="entry name" value="FBG"/>
    <property type="match status" value="1"/>
</dbReference>
<gene>
    <name evidence="5" type="ORF">DGUA_6G013644</name>
</gene>
<dbReference type="GO" id="GO:0005615">
    <property type="term" value="C:extracellular space"/>
    <property type="evidence" value="ECO:0007669"/>
    <property type="project" value="TreeGrafter"/>
</dbReference>
<dbReference type="InterPro" id="IPR050373">
    <property type="entry name" value="Fibrinogen_C-term_domain"/>
</dbReference>
<dbReference type="InterPro" id="IPR036056">
    <property type="entry name" value="Fibrinogen-like_C"/>
</dbReference>
<dbReference type="OrthoDB" id="6145874at2759"/>
<protein>
    <submittedName>
        <fullName evidence="5">Blast:Tenascin</fullName>
    </submittedName>
</protein>
<dbReference type="PROSITE" id="PS51406">
    <property type="entry name" value="FIBRINOGEN_C_2"/>
    <property type="match status" value="1"/>
</dbReference>
<dbReference type="InterPro" id="IPR014716">
    <property type="entry name" value="Fibrinogen_a/b/g_C_1"/>
</dbReference>
<dbReference type="GO" id="GO:0030246">
    <property type="term" value="F:carbohydrate binding"/>
    <property type="evidence" value="ECO:0007669"/>
    <property type="project" value="UniProtKB-ARBA"/>
</dbReference>
<dbReference type="InterPro" id="IPR002181">
    <property type="entry name" value="Fibrinogen_a/b/g_C_dom"/>
</dbReference>
<feature type="domain" description="Fibrinogen C-terminal" evidence="4">
    <location>
        <begin position="71"/>
        <end position="288"/>
    </location>
</feature>
<organism evidence="5 6">
    <name type="scientific">Drosophila guanche</name>
    <name type="common">Fruit fly</name>
    <dbReference type="NCBI Taxonomy" id="7266"/>
    <lineage>
        <taxon>Eukaryota</taxon>
        <taxon>Metazoa</taxon>
        <taxon>Ecdysozoa</taxon>
        <taxon>Arthropoda</taxon>
        <taxon>Hexapoda</taxon>
        <taxon>Insecta</taxon>
        <taxon>Pterygota</taxon>
        <taxon>Neoptera</taxon>
        <taxon>Endopterygota</taxon>
        <taxon>Diptera</taxon>
        <taxon>Brachycera</taxon>
        <taxon>Muscomorpha</taxon>
        <taxon>Ephydroidea</taxon>
        <taxon>Drosophilidae</taxon>
        <taxon>Drosophila</taxon>
        <taxon>Sophophora</taxon>
    </lineage>
</organism>
<evidence type="ECO:0000313" key="6">
    <source>
        <dbReference type="Proteomes" id="UP000268350"/>
    </source>
</evidence>
<feature type="chain" id="PRO_5017315859" evidence="3">
    <location>
        <begin position="22"/>
        <end position="291"/>
    </location>
</feature>
<dbReference type="PANTHER" id="PTHR19143">
    <property type="entry name" value="FIBRINOGEN/TENASCIN/ANGIOPOEITIN"/>
    <property type="match status" value="1"/>
</dbReference>
<evidence type="ECO:0000313" key="5">
    <source>
        <dbReference type="EMBL" id="SPP81884.1"/>
    </source>
</evidence>
<keyword evidence="6" id="KW-1185">Reference proteome</keyword>
<dbReference type="Proteomes" id="UP000268350">
    <property type="component" value="Unassembled WGS sequence"/>
</dbReference>
<proteinExistence type="predicted"/>
<keyword evidence="3" id="KW-0732">Signal</keyword>
<reference evidence="6" key="1">
    <citation type="submission" date="2018-01" db="EMBL/GenBank/DDBJ databases">
        <authorList>
            <person name="Alioto T."/>
            <person name="Alioto T."/>
        </authorList>
    </citation>
    <scope>NUCLEOTIDE SEQUENCE [LARGE SCALE GENOMIC DNA]</scope>
</reference>
<evidence type="ECO:0000256" key="2">
    <source>
        <dbReference type="ARBA" id="ARBA00053344"/>
    </source>
</evidence>
<dbReference type="AlphaFoldDB" id="A0A3B0JHK1"/>
<name>A0A3B0JHK1_DROGU</name>
<comment type="function">
    <text evidence="2">Lectin involved in innate immunity. Agglutinates all types of human erythrocytes, Gram-positive and Gram-negative bacteria. Has a stronger agglutinating activity towards Gram-negative bacteria than towards Gram-positive bacteria. Specifically recognizes acetyl group-containing substances on agglutinated cells. The hemagglutinating activity was inhibited by EDTA, acetyl group-containing mono- and disaccharides, N-acetyl derivatives of amino acids, other acetyl group-containing substances, propionamide and benzamide. Enhances the antimicrobial activity of big defensin against Gram-positive bacteria but not against Gram-negative bacteria.</text>
</comment>
<dbReference type="PANTHER" id="PTHR19143:SF327">
    <property type="entry name" value="FI21813P1-RELATED"/>
    <property type="match status" value="1"/>
</dbReference>
<sequence length="291" mass="32664">MLHFGLLLSVVLFSIFSRLSAEKACEMSTICGNAASIRSQMIAVRVEQERHGELLDELSQKLDTCLSKTGVETKMYGKSCAEPSILTQHSEINVIVVPEYSKHPFVVACDQLSHGGGWTIVLRRTDGSEDFYRDWNDYKNGFGKLENEFFLGLDKLHAMSSAQGQELLVLLEDNGGERRYQMYDNFKIGSEQDGFALESLGNTSGNAGDALATHLGQKFTTRDRDNDKHAASNCAVTYSSAWWYNACHHSNLAGKYGDNTHGKGINWYQFKGHTYSLKRAQMMIRPRKQCH</sequence>
<keyword evidence="1" id="KW-1015">Disulfide bond</keyword>
<dbReference type="EMBL" id="OUUW01000006">
    <property type="protein sequence ID" value="SPP81884.1"/>
    <property type="molecule type" value="Genomic_DNA"/>
</dbReference>
<dbReference type="Gene3D" id="3.90.215.10">
    <property type="entry name" value="Gamma Fibrinogen, chain A, domain 1"/>
    <property type="match status" value="1"/>
</dbReference>
<dbReference type="CDD" id="cd00087">
    <property type="entry name" value="FReD"/>
    <property type="match status" value="1"/>
</dbReference>
<evidence type="ECO:0000259" key="4">
    <source>
        <dbReference type="PROSITE" id="PS51406"/>
    </source>
</evidence>
<dbReference type="STRING" id="7266.A0A3B0JHK1"/>